<evidence type="ECO:0000313" key="1">
    <source>
        <dbReference type="EMBL" id="RKF32295.1"/>
    </source>
</evidence>
<proteinExistence type="predicted"/>
<dbReference type="Proteomes" id="UP000286402">
    <property type="component" value="Unassembled WGS sequence"/>
</dbReference>
<protein>
    <submittedName>
        <fullName evidence="1">Uncharacterized protein</fullName>
    </submittedName>
</protein>
<dbReference type="AlphaFoldDB" id="A0A420FHE5"/>
<organism evidence="1 2">
    <name type="scientific">Sphingobacterium siyangense</name>
    <dbReference type="NCBI Taxonomy" id="459529"/>
    <lineage>
        <taxon>Bacteria</taxon>
        <taxon>Pseudomonadati</taxon>
        <taxon>Bacteroidota</taxon>
        <taxon>Sphingobacteriia</taxon>
        <taxon>Sphingobacteriales</taxon>
        <taxon>Sphingobacteriaceae</taxon>
        <taxon>Sphingobacterium</taxon>
    </lineage>
</organism>
<gene>
    <name evidence="1" type="ORF">BCY89_13945</name>
</gene>
<accession>A0A420FHE5</accession>
<reference evidence="1 2" key="1">
    <citation type="submission" date="2016-07" db="EMBL/GenBank/DDBJ databases">
        <title>Genome analysis of Sphingobacterium siyangense T12B17.</title>
        <authorList>
            <person name="Xu D."/>
            <person name="Su Y."/>
            <person name="Zheng S."/>
        </authorList>
    </citation>
    <scope>NUCLEOTIDE SEQUENCE [LARGE SCALE GENOMIC DNA]</scope>
    <source>
        <strain evidence="1 2">T12B17</strain>
    </source>
</reference>
<sequence>MNESQKMLLLQYSEVEELISKTRGDSYSDNNKSNYHNSLITLFNKIKEQDLNKLELPVIQETRSYLKFIFNCLIFLRDSSLNSIPFEIVRCLNNAMEDWVNSEDFIIVTGLTKDLYDFSFFLDYTRDDFFYQSIKIKFDIEFQQKLVQINLPFTLCKDYISTVPLYHELGHFIEKQFDIALHAFNQLFKFGVHEKPEIIKYFPFIDHNTILEDGRHDRGKAQVFYTHLMEYFCDLFAAQYIGTTSNLYLNSISTNDLISEDHPSPSLRALMVNDFLENRNNLIIDTFNEALFNLTNKRFEKRYSTIQSEDFYHLIPFIAKNDAELHGIFDYGWRIWLADFKPFEPMMGDVENIPGGKIYQIINSLMEKSIGNYFITKEWNSKK</sequence>
<evidence type="ECO:0000313" key="2">
    <source>
        <dbReference type="Proteomes" id="UP000286402"/>
    </source>
</evidence>
<name>A0A420FHE5_9SPHI</name>
<dbReference type="EMBL" id="MCAQ01000027">
    <property type="protein sequence ID" value="RKF32295.1"/>
    <property type="molecule type" value="Genomic_DNA"/>
</dbReference>
<keyword evidence="2" id="KW-1185">Reference proteome</keyword>
<comment type="caution">
    <text evidence="1">The sequence shown here is derived from an EMBL/GenBank/DDBJ whole genome shotgun (WGS) entry which is preliminary data.</text>
</comment>